<feature type="region of interest" description="Disordered" evidence="1">
    <location>
        <begin position="94"/>
        <end position="123"/>
    </location>
</feature>
<name>A0ABP0Z374_9ROSI</name>
<evidence type="ECO:0000256" key="1">
    <source>
        <dbReference type="SAM" id="MobiDB-lite"/>
    </source>
</evidence>
<protein>
    <submittedName>
        <fullName evidence="2">Uncharacterized protein</fullName>
    </submittedName>
</protein>
<dbReference type="EMBL" id="OZ021741">
    <property type="protein sequence ID" value="CAK9326260.1"/>
    <property type="molecule type" value="Genomic_DNA"/>
</dbReference>
<organism evidence="2 3">
    <name type="scientific">Citrullus colocynthis</name>
    <name type="common">colocynth</name>
    <dbReference type="NCBI Taxonomy" id="252529"/>
    <lineage>
        <taxon>Eukaryota</taxon>
        <taxon>Viridiplantae</taxon>
        <taxon>Streptophyta</taxon>
        <taxon>Embryophyta</taxon>
        <taxon>Tracheophyta</taxon>
        <taxon>Spermatophyta</taxon>
        <taxon>Magnoliopsida</taxon>
        <taxon>eudicotyledons</taxon>
        <taxon>Gunneridae</taxon>
        <taxon>Pentapetalae</taxon>
        <taxon>rosids</taxon>
        <taxon>fabids</taxon>
        <taxon>Cucurbitales</taxon>
        <taxon>Cucurbitaceae</taxon>
        <taxon>Benincaseae</taxon>
        <taxon>Citrullus</taxon>
    </lineage>
</organism>
<proteinExistence type="predicted"/>
<evidence type="ECO:0000313" key="3">
    <source>
        <dbReference type="Proteomes" id="UP001642487"/>
    </source>
</evidence>
<accession>A0ABP0Z374</accession>
<evidence type="ECO:0000313" key="2">
    <source>
        <dbReference type="EMBL" id="CAK9326260.1"/>
    </source>
</evidence>
<reference evidence="2 3" key="1">
    <citation type="submission" date="2024-03" db="EMBL/GenBank/DDBJ databases">
        <authorList>
            <person name="Gkanogiannis A."/>
            <person name="Becerra Lopez-Lavalle L."/>
        </authorList>
    </citation>
    <scope>NUCLEOTIDE SEQUENCE [LARGE SCALE GENOMIC DNA]</scope>
</reference>
<dbReference type="Proteomes" id="UP001642487">
    <property type="component" value="Chromosome 7"/>
</dbReference>
<keyword evidence="3" id="KW-1185">Reference proteome</keyword>
<gene>
    <name evidence="2" type="ORF">CITCOLO1_LOCUS18602</name>
</gene>
<feature type="region of interest" description="Disordered" evidence="1">
    <location>
        <begin position="54"/>
        <end position="73"/>
    </location>
</feature>
<sequence>MATATSDKLWRESRSLERETMLIACPPSFGRAVVKPSRTLSNFIEWRKYSSCVRHSSSSPKQNEKPRGFKRPVPLPCSRRFSLLSSYSPAVTTQKLTSIGDDPTQLDVERSSSPETATAQTTAQQKGKSIILYSC</sequence>